<name>A0A8C8W2Y8_PERMB</name>
<reference evidence="3 4" key="1">
    <citation type="submission" date="2018-10" db="EMBL/GenBank/DDBJ databases">
        <title>Improved assembly of the deer mouse Peromyscus maniculatus genome.</title>
        <authorList>
            <person name="Lassance J.-M."/>
            <person name="Hoekstra H.E."/>
        </authorList>
    </citation>
    <scope>NUCLEOTIDE SEQUENCE [LARGE SCALE GENOMIC DNA]</scope>
</reference>
<dbReference type="Proteomes" id="UP000694547">
    <property type="component" value="Chromosome 1"/>
</dbReference>
<evidence type="ECO:0000313" key="4">
    <source>
        <dbReference type="Proteomes" id="UP000694547"/>
    </source>
</evidence>
<accession>A0A8C8W2Y8</accession>
<dbReference type="Pfam" id="PF00400">
    <property type="entry name" value="WD40"/>
    <property type="match status" value="1"/>
</dbReference>
<dbReference type="GeneTree" id="ENSGT00960000190924"/>
<reference evidence="3" key="3">
    <citation type="submission" date="2025-09" db="UniProtKB">
        <authorList>
            <consortium name="Ensembl"/>
        </authorList>
    </citation>
    <scope>IDENTIFICATION</scope>
</reference>
<reference evidence="3" key="2">
    <citation type="submission" date="2025-08" db="UniProtKB">
        <authorList>
            <consortium name="Ensembl"/>
        </authorList>
    </citation>
    <scope>IDENTIFICATION</scope>
</reference>
<proteinExistence type="predicted"/>
<evidence type="ECO:0000256" key="1">
    <source>
        <dbReference type="PROSITE-ProRule" id="PRU00221"/>
    </source>
</evidence>
<dbReference type="PANTHER" id="PTHR45048">
    <property type="match status" value="1"/>
</dbReference>
<sequence>MWHREPSDFPRGSSEGRGSSSSIPSSVRPSKVPWVTLMRALGRFKLSLPNIRQYHMLAARDPLAVDTELPRAKQKAIVKRLWGDHQPLAKIPYKVLIGHDNIVSSCHFCMNDTRILSGSYDCSVKLWDATFGSPIWDFEPRPKAPVLECSITADSRSSHCS</sequence>
<dbReference type="AlphaFoldDB" id="A0A8C8W2Y8"/>
<dbReference type="PROSITE" id="PS50082">
    <property type="entry name" value="WD_REPEATS_2"/>
    <property type="match status" value="1"/>
</dbReference>
<feature type="compositionally biased region" description="Low complexity" evidence="2">
    <location>
        <begin position="10"/>
        <end position="28"/>
    </location>
</feature>
<dbReference type="Gene3D" id="2.130.10.10">
    <property type="entry name" value="YVTN repeat-like/Quinoprotein amine dehydrogenase"/>
    <property type="match status" value="1"/>
</dbReference>
<dbReference type="PROSITE" id="PS50294">
    <property type="entry name" value="WD_REPEATS_REGION"/>
    <property type="match status" value="1"/>
</dbReference>
<dbReference type="InterPro" id="IPR015943">
    <property type="entry name" value="WD40/YVTN_repeat-like_dom_sf"/>
</dbReference>
<dbReference type="InterPro" id="IPR036322">
    <property type="entry name" value="WD40_repeat_dom_sf"/>
</dbReference>
<dbReference type="SUPFAM" id="SSF50978">
    <property type="entry name" value="WD40 repeat-like"/>
    <property type="match status" value="1"/>
</dbReference>
<evidence type="ECO:0000313" key="3">
    <source>
        <dbReference type="Ensembl" id="ENSPEMP00000032951.1"/>
    </source>
</evidence>
<feature type="repeat" description="WD" evidence="1">
    <location>
        <begin position="96"/>
        <end position="128"/>
    </location>
</feature>
<dbReference type="SMART" id="SM00320">
    <property type="entry name" value="WD40"/>
    <property type="match status" value="1"/>
</dbReference>
<organism evidence="3 4">
    <name type="scientific">Peromyscus maniculatus bairdii</name>
    <name type="common">Prairie deer mouse</name>
    <dbReference type="NCBI Taxonomy" id="230844"/>
    <lineage>
        <taxon>Eukaryota</taxon>
        <taxon>Metazoa</taxon>
        <taxon>Chordata</taxon>
        <taxon>Craniata</taxon>
        <taxon>Vertebrata</taxon>
        <taxon>Euteleostomi</taxon>
        <taxon>Mammalia</taxon>
        <taxon>Eutheria</taxon>
        <taxon>Euarchontoglires</taxon>
        <taxon>Glires</taxon>
        <taxon>Rodentia</taxon>
        <taxon>Myomorpha</taxon>
        <taxon>Muroidea</taxon>
        <taxon>Cricetidae</taxon>
        <taxon>Neotominae</taxon>
        <taxon>Peromyscus</taxon>
    </lineage>
</organism>
<evidence type="ECO:0000256" key="2">
    <source>
        <dbReference type="SAM" id="MobiDB-lite"/>
    </source>
</evidence>
<dbReference type="PANTHER" id="PTHR45048:SF1">
    <property type="entry name" value="WD REPEAT-CONTAINING PROTEIN 88"/>
    <property type="match status" value="1"/>
</dbReference>
<feature type="region of interest" description="Disordered" evidence="2">
    <location>
        <begin position="1"/>
        <end position="28"/>
    </location>
</feature>
<keyword evidence="4" id="KW-1185">Reference proteome</keyword>
<keyword evidence="1" id="KW-0853">WD repeat</keyword>
<protein>
    <submittedName>
        <fullName evidence="3">Uncharacterized protein</fullName>
    </submittedName>
</protein>
<dbReference type="Ensembl" id="ENSPEMT00000040554.1">
    <property type="protein sequence ID" value="ENSPEMP00000032951.1"/>
    <property type="gene ID" value="ENSPEMG00000024856.1"/>
</dbReference>
<dbReference type="InterPro" id="IPR001680">
    <property type="entry name" value="WD40_rpt"/>
</dbReference>